<dbReference type="AlphaFoldDB" id="A0A081NIB2"/>
<evidence type="ECO:0000313" key="1">
    <source>
        <dbReference type="EMBL" id="KEQ18185.1"/>
    </source>
</evidence>
<dbReference type="Pfam" id="PF13689">
    <property type="entry name" value="DUF4154"/>
    <property type="match status" value="1"/>
</dbReference>
<dbReference type="STRING" id="1137799.GZ78_11620"/>
<name>A0A081NIB2_9GAMM</name>
<keyword evidence="2" id="KW-1185">Reference proteome</keyword>
<dbReference type="Proteomes" id="UP000028073">
    <property type="component" value="Unassembled WGS sequence"/>
</dbReference>
<evidence type="ECO:0008006" key="3">
    <source>
        <dbReference type="Google" id="ProtNLM"/>
    </source>
</evidence>
<accession>A0A081NIB2</accession>
<protein>
    <recommendedName>
        <fullName evidence="3">Transmembrane protein</fullName>
    </recommendedName>
</protein>
<proteinExistence type="predicted"/>
<comment type="caution">
    <text evidence="1">The sequence shown here is derived from an EMBL/GenBank/DDBJ whole genome shotgun (WGS) entry which is preliminary data.</text>
</comment>
<dbReference type="EMBL" id="JOKH01000002">
    <property type="protein sequence ID" value="KEQ18185.1"/>
    <property type="molecule type" value="Genomic_DNA"/>
</dbReference>
<sequence length="186" mass="20243">MEEDNFMPMPMNMIKSNISLLLITVSLSGLFFAPAAKAGTPEDRVKTAIVYKITKFVTWPKKKQSLTLCILGEGSINSELIKINRKSSMGRRLSVTHKDLNAPVGKLCDILYLHSIDQASSSKITSSLQGKPILTISDNRSFAEQGGLIGLARQGKKINFTINKSSVDASGLNISSQLMSLAKVIE</sequence>
<reference evidence="1 2" key="1">
    <citation type="submission" date="2014-06" db="EMBL/GenBank/DDBJ databases">
        <title>Whole Genome Sequences of Three Symbiotic Endozoicomonas Bacteria.</title>
        <authorList>
            <person name="Neave M.J."/>
            <person name="Apprill A."/>
            <person name="Voolstra C.R."/>
        </authorList>
    </citation>
    <scope>NUCLEOTIDE SEQUENCE [LARGE SCALE GENOMIC DNA]</scope>
    <source>
        <strain evidence="1 2">DSM 25634</strain>
    </source>
</reference>
<dbReference type="InterPro" id="IPR025293">
    <property type="entry name" value="YfiR/HmsC-like"/>
</dbReference>
<dbReference type="eggNOG" id="ENOG5032YBM">
    <property type="taxonomic scope" value="Bacteria"/>
</dbReference>
<organism evidence="1 2">
    <name type="scientific">Endozoicomonas numazuensis</name>
    <dbReference type="NCBI Taxonomy" id="1137799"/>
    <lineage>
        <taxon>Bacteria</taxon>
        <taxon>Pseudomonadati</taxon>
        <taxon>Pseudomonadota</taxon>
        <taxon>Gammaproteobacteria</taxon>
        <taxon>Oceanospirillales</taxon>
        <taxon>Endozoicomonadaceae</taxon>
        <taxon>Endozoicomonas</taxon>
    </lineage>
</organism>
<gene>
    <name evidence="1" type="ORF">GZ78_11620</name>
</gene>
<evidence type="ECO:0000313" key="2">
    <source>
        <dbReference type="Proteomes" id="UP000028073"/>
    </source>
</evidence>